<protein>
    <submittedName>
        <fullName evidence="2">Type VI secretion system protein VasI</fullName>
    </submittedName>
</protein>
<name>A0A562NC65_9RHOB</name>
<comment type="caution">
    <text evidence="2">The sequence shown here is derived from an EMBL/GenBank/DDBJ whole genome shotgun (WGS) entry which is preliminary data.</text>
</comment>
<evidence type="ECO:0000256" key="1">
    <source>
        <dbReference type="SAM" id="SignalP"/>
    </source>
</evidence>
<evidence type="ECO:0000313" key="3">
    <source>
        <dbReference type="Proteomes" id="UP000316225"/>
    </source>
</evidence>
<feature type="signal peptide" evidence="1">
    <location>
        <begin position="1"/>
        <end position="20"/>
    </location>
</feature>
<keyword evidence="1" id="KW-0732">Signal</keyword>
<gene>
    <name evidence="2" type="ORF">IQ24_03531</name>
</gene>
<keyword evidence="3" id="KW-1185">Reference proteome</keyword>
<reference evidence="2 3" key="1">
    <citation type="journal article" date="2015" name="Stand. Genomic Sci.">
        <title>Genomic Encyclopedia of Bacterial and Archaeal Type Strains, Phase III: the genomes of soil and plant-associated and newly described type strains.</title>
        <authorList>
            <person name="Whitman W.B."/>
            <person name="Woyke T."/>
            <person name="Klenk H.P."/>
            <person name="Zhou Y."/>
            <person name="Lilburn T.G."/>
            <person name="Beck B.J."/>
            <person name="De Vos P."/>
            <person name="Vandamme P."/>
            <person name="Eisen J.A."/>
            <person name="Garrity G."/>
            <person name="Hugenholtz P."/>
            <person name="Kyrpides N.C."/>
        </authorList>
    </citation>
    <scope>NUCLEOTIDE SEQUENCE [LARGE SCALE GENOMIC DNA]</scope>
    <source>
        <strain evidence="2 3">CGMCC 1.5364</strain>
    </source>
</reference>
<feature type="chain" id="PRO_5022141071" evidence="1">
    <location>
        <begin position="21"/>
        <end position="197"/>
    </location>
</feature>
<dbReference type="OrthoDB" id="7831428at2"/>
<proteinExistence type="predicted"/>
<evidence type="ECO:0000313" key="2">
    <source>
        <dbReference type="EMBL" id="TWI29714.1"/>
    </source>
</evidence>
<dbReference type="RefSeq" id="WP_145399596.1">
    <property type="nucleotide sequence ID" value="NZ_VLKU01000013.1"/>
</dbReference>
<dbReference type="Proteomes" id="UP000316225">
    <property type="component" value="Unassembled WGS sequence"/>
</dbReference>
<dbReference type="Pfam" id="PF11319">
    <property type="entry name" value="VasI"/>
    <property type="match status" value="1"/>
</dbReference>
<organism evidence="2 3">
    <name type="scientific">Paracoccus sulfuroxidans</name>
    <dbReference type="NCBI Taxonomy" id="384678"/>
    <lineage>
        <taxon>Bacteria</taxon>
        <taxon>Pseudomonadati</taxon>
        <taxon>Pseudomonadota</taxon>
        <taxon>Alphaproteobacteria</taxon>
        <taxon>Rhodobacterales</taxon>
        <taxon>Paracoccaceae</taxon>
        <taxon>Paracoccus</taxon>
    </lineage>
</organism>
<dbReference type="InterPro" id="IPR017738">
    <property type="entry name" value="T6SS-assoc_VCA0118"/>
</dbReference>
<accession>A0A562NC65</accession>
<dbReference type="AlphaFoldDB" id="A0A562NC65"/>
<sequence>MCKAVLTAGFLIAAAGTAAAQEECVKITDPDDRLNCFDQSYRASETVETESEWKVEIDKSKLDDTTQVTMALESNEPVRKRFGGSEKGSLLIRCKENTTALYILWAGNFMADLQGRGRVDYRVDDRAAKRVNMDESTDNMALGLWNGGKSIPFIKDMYGASSLYVRATPFSESPVEMTFNVSGIEEASKPLREACGW</sequence>
<dbReference type="EMBL" id="VLKU01000013">
    <property type="protein sequence ID" value="TWI29714.1"/>
    <property type="molecule type" value="Genomic_DNA"/>
</dbReference>